<evidence type="ECO:0000256" key="1">
    <source>
        <dbReference type="SAM" id="MobiDB-lite"/>
    </source>
</evidence>
<dbReference type="Proteomes" id="UP001176940">
    <property type="component" value="Unassembled WGS sequence"/>
</dbReference>
<keyword evidence="3" id="KW-1185">Reference proteome</keyword>
<evidence type="ECO:0000313" key="2">
    <source>
        <dbReference type="EMBL" id="CAJ0929922.1"/>
    </source>
</evidence>
<comment type="caution">
    <text evidence="2">The sequence shown here is derived from an EMBL/GenBank/DDBJ whole genome shotgun (WGS) entry which is preliminary data.</text>
</comment>
<gene>
    <name evidence="2" type="ORF">RIMI_LOCUS4006187</name>
</gene>
<reference evidence="2" key="1">
    <citation type="submission" date="2023-07" db="EMBL/GenBank/DDBJ databases">
        <authorList>
            <person name="Stuckert A."/>
        </authorList>
    </citation>
    <scope>NUCLEOTIDE SEQUENCE</scope>
</reference>
<feature type="region of interest" description="Disordered" evidence="1">
    <location>
        <begin position="1"/>
        <end position="27"/>
    </location>
</feature>
<feature type="compositionally biased region" description="Polar residues" evidence="1">
    <location>
        <begin position="1"/>
        <end position="12"/>
    </location>
</feature>
<dbReference type="EMBL" id="CAUEEQ010006248">
    <property type="protein sequence ID" value="CAJ0929922.1"/>
    <property type="molecule type" value="Genomic_DNA"/>
</dbReference>
<name>A0ABN9L048_9NEOB</name>
<sequence>MHGRNSAPSSPDLTMGQRKRRKTASAAHVGHFFHSMRRYVGLTHCDGPLNLSTSPPPTQIVSRSQSSSTTSSSITQKTMLLGSTSPSLSASQAQMYLRAQMSDREYNLSWSACIHSHRSGRTVYFKVASDQLPRGADFSLRQPTVATVQSDIPLISSSAPSTSTQPSATQVQNLTLRNPPILEISCPQNSPPKINNHDQSLAMCHKTTVTSSKTIHTDSYEASLWTHTDTLPKIEVNFYSSYWFLVYRLLATVSNSQSSHILWLNTQQSNFTPIPQSCRNHQRNYNSSSNTTSHQIQTIPY</sequence>
<feature type="compositionally biased region" description="Low complexity" evidence="1">
    <location>
        <begin position="59"/>
        <end position="74"/>
    </location>
</feature>
<proteinExistence type="predicted"/>
<protein>
    <submittedName>
        <fullName evidence="2">Uncharacterized protein</fullName>
    </submittedName>
</protein>
<organism evidence="2 3">
    <name type="scientific">Ranitomeya imitator</name>
    <name type="common">mimic poison frog</name>
    <dbReference type="NCBI Taxonomy" id="111125"/>
    <lineage>
        <taxon>Eukaryota</taxon>
        <taxon>Metazoa</taxon>
        <taxon>Chordata</taxon>
        <taxon>Craniata</taxon>
        <taxon>Vertebrata</taxon>
        <taxon>Euteleostomi</taxon>
        <taxon>Amphibia</taxon>
        <taxon>Batrachia</taxon>
        <taxon>Anura</taxon>
        <taxon>Neobatrachia</taxon>
        <taxon>Hyloidea</taxon>
        <taxon>Dendrobatidae</taxon>
        <taxon>Dendrobatinae</taxon>
        <taxon>Ranitomeya</taxon>
    </lineage>
</organism>
<feature type="region of interest" description="Disordered" evidence="1">
    <location>
        <begin position="50"/>
        <end position="74"/>
    </location>
</feature>
<accession>A0ABN9L048</accession>
<evidence type="ECO:0000313" key="3">
    <source>
        <dbReference type="Proteomes" id="UP001176940"/>
    </source>
</evidence>